<dbReference type="EMBL" id="JAIWYP010000003">
    <property type="protein sequence ID" value="KAH3856756.1"/>
    <property type="molecule type" value="Genomic_DNA"/>
</dbReference>
<sequence length="434" mass="49393">MDTEEVERQDISYVKAKAKNNVETRILEKTLRQIDKQRHCELTRIAVRILSAKRFARGLRQQGKKYKDVNNVDEVISHKKDNIKQSGRTSVMMRSASKLRNGDNVIINDADSVDGLNVAGQKMPTEEYHYVPPKMFFWSQDASTKEAVLTGFYGYKYGLQRPMTEVKLLGQRAFPEPLYTASEIRRDVHTADEIFRHRSSLNTSLDPRRIYTSGVPKTIFDDDNMDGGQITDPPPTREVTFVRNTPSQNMRNPSGQDKRTKLPKLENTVRPSSPQGLSINLKRSESAETVVSHRTAGLASRGSLRTPRVRMKNPLQLQTNEDPVRERNETISAKTKILKPAKNAELERSYAKVPVILAEVLRLNSTGDVDPKPILGQYAKSQFRVNMQNTTSKRVLNRSPLPASFRKRNNTLLKHYSASDMYKSTQVFSMQMPV</sequence>
<proteinExistence type="predicted"/>
<evidence type="ECO:0000256" key="1">
    <source>
        <dbReference type="SAM" id="MobiDB-lite"/>
    </source>
</evidence>
<dbReference type="Proteomes" id="UP000828390">
    <property type="component" value="Unassembled WGS sequence"/>
</dbReference>
<protein>
    <submittedName>
        <fullName evidence="2">Uncharacterized protein</fullName>
    </submittedName>
</protein>
<comment type="caution">
    <text evidence="2">The sequence shown here is derived from an EMBL/GenBank/DDBJ whole genome shotgun (WGS) entry which is preliminary data.</text>
</comment>
<evidence type="ECO:0000313" key="3">
    <source>
        <dbReference type="Proteomes" id="UP000828390"/>
    </source>
</evidence>
<organism evidence="2 3">
    <name type="scientific">Dreissena polymorpha</name>
    <name type="common">Zebra mussel</name>
    <name type="synonym">Mytilus polymorpha</name>
    <dbReference type="NCBI Taxonomy" id="45954"/>
    <lineage>
        <taxon>Eukaryota</taxon>
        <taxon>Metazoa</taxon>
        <taxon>Spiralia</taxon>
        <taxon>Lophotrochozoa</taxon>
        <taxon>Mollusca</taxon>
        <taxon>Bivalvia</taxon>
        <taxon>Autobranchia</taxon>
        <taxon>Heteroconchia</taxon>
        <taxon>Euheterodonta</taxon>
        <taxon>Imparidentia</taxon>
        <taxon>Neoheterodontei</taxon>
        <taxon>Myida</taxon>
        <taxon>Dreissenoidea</taxon>
        <taxon>Dreissenidae</taxon>
        <taxon>Dreissena</taxon>
    </lineage>
</organism>
<gene>
    <name evidence="2" type="ORF">DPMN_099350</name>
</gene>
<name>A0A9D4R6C2_DREPO</name>
<reference evidence="2" key="2">
    <citation type="submission" date="2020-11" db="EMBL/GenBank/DDBJ databases">
        <authorList>
            <person name="McCartney M.A."/>
            <person name="Auch B."/>
            <person name="Kono T."/>
            <person name="Mallez S."/>
            <person name="Becker A."/>
            <person name="Gohl D.M."/>
            <person name="Silverstein K.A.T."/>
            <person name="Koren S."/>
            <person name="Bechman K.B."/>
            <person name="Herman A."/>
            <person name="Abrahante J.E."/>
            <person name="Garbe J."/>
        </authorList>
    </citation>
    <scope>NUCLEOTIDE SEQUENCE</scope>
    <source>
        <strain evidence="2">Duluth1</strain>
        <tissue evidence="2">Whole animal</tissue>
    </source>
</reference>
<accession>A0A9D4R6C2</accession>
<reference evidence="2" key="1">
    <citation type="journal article" date="2019" name="bioRxiv">
        <title>The Genome of the Zebra Mussel, Dreissena polymorpha: A Resource for Invasive Species Research.</title>
        <authorList>
            <person name="McCartney M.A."/>
            <person name="Auch B."/>
            <person name="Kono T."/>
            <person name="Mallez S."/>
            <person name="Zhang Y."/>
            <person name="Obille A."/>
            <person name="Becker A."/>
            <person name="Abrahante J.E."/>
            <person name="Garbe J."/>
            <person name="Badalamenti J.P."/>
            <person name="Herman A."/>
            <person name="Mangelson H."/>
            <person name="Liachko I."/>
            <person name="Sullivan S."/>
            <person name="Sone E.D."/>
            <person name="Koren S."/>
            <person name="Silverstein K.A.T."/>
            <person name="Beckman K.B."/>
            <person name="Gohl D.M."/>
        </authorList>
    </citation>
    <scope>NUCLEOTIDE SEQUENCE</scope>
    <source>
        <strain evidence="2">Duluth1</strain>
        <tissue evidence="2">Whole animal</tissue>
    </source>
</reference>
<feature type="region of interest" description="Disordered" evidence="1">
    <location>
        <begin position="216"/>
        <end position="236"/>
    </location>
</feature>
<keyword evidence="3" id="KW-1185">Reference proteome</keyword>
<dbReference type="AlphaFoldDB" id="A0A9D4R6C2"/>
<evidence type="ECO:0000313" key="2">
    <source>
        <dbReference type="EMBL" id="KAH3856756.1"/>
    </source>
</evidence>